<dbReference type="EMBL" id="JAFKCV010000001">
    <property type="protein sequence ID" value="MBN7823599.1"/>
    <property type="molecule type" value="Genomic_DNA"/>
</dbReference>
<dbReference type="PROSITE" id="PS50887">
    <property type="entry name" value="GGDEF"/>
    <property type="match status" value="1"/>
</dbReference>
<gene>
    <name evidence="4" type="ORF">J0A66_00045</name>
</gene>
<protein>
    <submittedName>
        <fullName evidence="4">Bifunctional diguanylate cyclase/phosphodiesterase</fullName>
    </submittedName>
</protein>
<dbReference type="Gene3D" id="6.10.340.10">
    <property type="match status" value="1"/>
</dbReference>
<organism evidence="4 5">
    <name type="scientific">Bowmanella dokdonensis</name>
    <dbReference type="NCBI Taxonomy" id="751969"/>
    <lineage>
        <taxon>Bacteria</taxon>
        <taxon>Pseudomonadati</taxon>
        <taxon>Pseudomonadota</taxon>
        <taxon>Gammaproteobacteria</taxon>
        <taxon>Alteromonadales</taxon>
        <taxon>Alteromonadaceae</taxon>
        <taxon>Bowmanella</taxon>
    </lineage>
</organism>
<name>A0A939DJD0_9ALTE</name>
<dbReference type="PROSITE" id="PS50883">
    <property type="entry name" value="EAL"/>
    <property type="match status" value="1"/>
</dbReference>
<dbReference type="AlphaFoldDB" id="A0A939DJD0"/>
<dbReference type="InterPro" id="IPR000160">
    <property type="entry name" value="GGDEF_dom"/>
</dbReference>
<evidence type="ECO:0000313" key="4">
    <source>
        <dbReference type="EMBL" id="MBN7823599.1"/>
    </source>
</evidence>
<dbReference type="InterPro" id="IPR052155">
    <property type="entry name" value="Biofilm_reg_signaling"/>
</dbReference>
<dbReference type="SMART" id="SM00052">
    <property type="entry name" value="EAL"/>
    <property type="match status" value="1"/>
</dbReference>
<feature type="domain" description="EAL" evidence="2">
    <location>
        <begin position="549"/>
        <end position="803"/>
    </location>
</feature>
<keyword evidence="5" id="KW-1185">Reference proteome</keyword>
<dbReference type="SUPFAM" id="SSF55073">
    <property type="entry name" value="Nucleotide cyclase"/>
    <property type="match status" value="1"/>
</dbReference>
<evidence type="ECO:0000259" key="3">
    <source>
        <dbReference type="PROSITE" id="PS50887"/>
    </source>
</evidence>
<sequence>MPLFVSLPWKILSLLVGGLLLATLILTKSWLDKLDQDFARQQELMLKKDTQQYQLLNDMLLGRMAARLESLIRYGETDMGSADKVAHLMEQELEHLQLHWQIGDLWLFGANGRLMYGSRPAPAGVIADVSRVAKTQTTLSEIRCQRGCEQFLSLPVLTSGESWVILSASSAMLELLAYLNQSTGAELALLGAESDLNHKAILFKELTLHPPLAASKQRRFRQVLAQLSPAMTLSRMLQEGARVQFEGSMLLLNLIVLQAEPAGPYLLLMHDITTIQQAHQAYQKRVILVATFIVVLLLAIFFWLTNSFRRRLVSLSRSLPLLAQKRYQEFYRMQSGSRPFLSDELEQLRQSAGNLAGELERLDSQVESHTSELERIALYDKLTGLPNRNRLNQVLEQSVDKLGQTGRILAVMFLDFDDFRKVNDSHGHSLGDAFLTEVAKELAGSIDTGDFLCRFGGDEFVLVLSPREDLREIVRIAESVQQRFFLPVKVKQFRFYVSVSIGIATTSDPASEPEELVRQADMAMYHAKDQGVRRPSLYTEQMHQHLLRRNLLEEEVRHALNRDQFCFALQPQIEILTGRLVGFEALLRWTHPEKGVIAPDEFIPLLENSENLLNIGYWGLRRVFELLVQLEEQGLTEVKLAVNLSAEQLLDPRLCSYLKELLGEYGPLANRLELELTERTLVKDIELCLQVMNDLRSLGFTFSIDDFGTGYSSLSYLKKIPVDVIKIDRSFVIGMLENAPDYQIVASTVAMVHNLGMQMVAEGVETRAQLDCLRELECEIGQGYHISRPILEKDLPSVLQRRLLQGIWQWPEN</sequence>
<dbReference type="InterPro" id="IPR043128">
    <property type="entry name" value="Rev_trsase/Diguanyl_cyclase"/>
</dbReference>
<evidence type="ECO:0000256" key="1">
    <source>
        <dbReference type="SAM" id="Phobius"/>
    </source>
</evidence>
<evidence type="ECO:0000313" key="5">
    <source>
        <dbReference type="Proteomes" id="UP000664654"/>
    </source>
</evidence>
<dbReference type="CDD" id="cd01949">
    <property type="entry name" value="GGDEF"/>
    <property type="match status" value="1"/>
</dbReference>
<dbReference type="Pfam" id="PF00990">
    <property type="entry name" value="GGDEF"/>
    <property type="match status" value="1"/>
</dbReference>
<dbReference type="InterPro" id="IPR001633">
    <property type="entry name" value="EAL_dom"/>
</dbReference>
<evidence type="ECO:0000259" key="2">
    <source>
        <dbReference type="PROSITE" id="PS50883"/>
    </source>
</evidence>
<dbReference type="NCBIfam" id="TIGR00254">
    <property type="entry name" value="GGDEF"/>
    <property type="match status" value="1"/>
</dbReference>
<feature type="transmembrane region" description="Helical" evidence="1">
    <location>
        <begin position="12"/>
        <end position="31"/>
    </location>
</feature>
<dbReference type="InterPro" id="IPR035919">
    <property type="entry name" value="EAL_sf"/>
</dbReference>
<dbReference type="PANTHER" id="PTHR44757:SF2">
    <property type="entry name" value="BIOFILM ARCHITECTURE MAINTENANCE PROTEIN MBAA"/>
    <property type="match status" value="1"/>
</dbReference>
<dbReference type="PANTHER" id="PTHR44757">
    <property type="entry name" value="DIGUANYLATE CYCLASE DGCP"/>
    <property type="match status" value="1"/>
</dbReference>
<reference evidence="4" key="1">
    <citation type="submission" date="2021-03" db="EMBL/GenBank/DDBJ databases">
        <title>novel species isolated from a fishpond in China.</title>
        <authorList>
            <person name="Lu H."/>
            <person name="Cai Z."/>
        </authorList>
    </citation>
    <scope>NUCLEOTIDE SEQUENCE</scope>
    <source>
        <strain evidence="4">JCM 30855</strain>
    </source>
</reference>
<accession>A0A939DJD0</accession>
<feature type="domain" description="GGDEF" evidence="3">
    <location>
        <begin position="407"/>
        <end position="540"/>
    </location>
</feature>
<dbReference type="Pfam" id="PF00563">
    <property type="entry name" value="EAL"/>
    <property type="match status" value="1"/>
</dbReference>
<keyword evidence="1" id="KW-0472">Membrane</keyword>
<dbReference type="SUPFAM" id="SSF141868">
    <property type="entry name" value="EAL domain-like"/>
    <property type="match status" value="1"/>
</dbReference>
<dbReference type="Proteomes" id="UP000664654">
    <property type="component" value="Unassembled WGS sequence"/>
</dbReference>
<feature type="transmembrane region" description="Helical" evidence="1">
    <location>
        <begin position="286"/>
        <end position="304"/>
    </location>
</feature>
<proteinExistence type="predicted"/>
<dbReference type="Gene3D" id="3.20.20.450">
    <property type="entry name" value="EAL domain"/>
    <property type="match status" value="1"/>
</dbReference>
<dbReference type="InterPro" id="IPR029787">
    <property type="entry name" value="Nucleotide_cyclase"/>
</dbReference>
<dbReference type="Gene3D" id="3.30.70.270">
    <property type="match status" value="1"/>
</dbReference>
<dbReference type="RefSeq" id="WP_206571726.1">
    <property type="nucleotide sequence ID" value="NZ_JAFKCV010000001.1"/>
</dbReference>
<dbReference type="CDD" id="cd01948">
    <property type="entry name" value="EAL"/>
    <property type="match status" value="1"/>
</dbReference>
<keyword evidence="1" id="KW-0812">Transmembrane</keyword>
<dbReference type="SMART" id="SM00267">
    <property type="entry name" value="GGDEF"/>
    <property type="match status" value="1"/>
</dbReference>
<keyword evidence="1" id="KW-1133">Transmembrane helix</keyword>
<comment type="caution">
    <text evidence="4">The sequence shown here is derived from an EMBL/GenBank/DDBJ whole genome shotgun (WGS) entry which is preliminary data.</text>
</comment>